<keyword evidence="1 5" id="KW-0645">Protease</keyword>
<dbReference type="PROSITE" id="PS00138">
    <property type="entry name" value="SUBTILASE_SER"/>
    <property type="match status" value="1"/>
</dbReference>
<dbReference type="SUPFAM" id="SSF52743">
    <property type="entry name" value="Subtilisin-like"/>
    <property type="match status" value="1"/>
</dbReference>
<evidence type="ECO:0000256" key="4">
    <source>
        <dbReference type="ARBA" id="ARBA00023157"/>
    </source>
</evidence>
<dbReference type="PANTHER" id="PTHR43399:SF5">
    <property type="entry name" value="PEPTIDASE S8 FAMILY WITH PROTEASE-ASSOCIATED DOMAIN"/>
    <property type="match status" value="1"/>
</dbReference>
<dbReference type="Proteomes" id="UP001310022">
    <property type="component" value="Unassembled WGS sequence"/>
</dbReference>
<dbReference type="InterPro" id="IPR023828">
    <property type="entry name" value="Peptidase_S8_Ser-AS"/>
</dbReference>
<feature type="domain" description="Secretion system C-terminal sorting" evidence="7">
    <location>
        <begin position="2096"/>
        <end position="2158"/>
    </location>
</feature>
<keyword evidence="4" id="KW-1015">Disulfide bond</keyword>
<keyword evidence="2 5" id="KW-0378">Hydrolase</keyword>
<dbReference type="SUPFAM" id="SSF49854">
    <property type="entry name" value="Spermadhesin, CUB domain"/>
    <property type="match status" value="1"/>
</dbReference>
<dbReference type="EMBL" id="BQKE01000003">
    <property type="protein sequence ID" value="GJM63759.1"/>
    <property type="molecule type" value="Genomic_DNA"/>
</dbReference>
<dbReference type="PROSITE" id="PS51892">
    <property type="entry name" value="SUBTILASE"/>
    <property type="match status" value="1"/>
</dbReference>
<dbReference type="InterPro" id="IPR008979">
    <property type="entry name" value="Galactose-bd-like_sf"/>
</dbReference>
<feature type="active site" description="Charge relay system" evidence="5">
    <location>
        <position position="236"/>
    </location>
</feature>
<dbReference type="PRINTS" id="PR00723">
    <property type="entry name" value="SUBTILISIN"/>
</dbReference>
<dbReference type="InterPro" id="IPR026444">
    <property type="entry name" value="Secre_tail"/>
</dbReference>
<evidence type="ECO:0000256" key="2">
    <source>
        <dbReference type="ARBA" id="ARBA00022801"/>
    </source>
</evidence>
<feature type="active site" description="Charge relay system" evidence="5">
    <location>
        <position position="429"/>
    </location>
</feature>
<dbReference type="InterPro" id="IPR051048">
    <property type="entry name" value="Peptidase_S8/S53_subtilisin"/>
</dbReference>
<proteinExistence type="inferred from homology"/>
<dbReference type="InterPro" id="IPR015500">
    <property type="entry name" value="Peptidase_S8_subtilisin-rel"/>
</dbReference>
<dbReference type="InterPro" id="IPR036852">
    <property type="entry name" value="Peptidase_S8/S53_dom_sf"/>
</dbReference>
<dbReference type="PANTHER" id="PTHR43399">
    <property type="entry name" value="SUBTILISIN-RELATED"/>
    <property type="match status" value="1"/>
</dbReference>
<dbReference type="Pfam" id="PF00082">
    <property type="entry name" value="Peptidase_S8"/>
    <property type="match status" value="1"/>
</dbReference>
<dbReference type="GO" id="GO:0004252">
    <property type="term" value="F:serine-type endopeptidase activity"/>
    <property type="evidence" value="ECO:0007669"/>
    <property type="project" value="UniProtKB-UniRule"/>
</dbReference>
<gene>
    <name evidence="9" type="ORF">PEDI_43110</name>
</gene>
<dbReference type="InterPro" id="IPR000209">
    <property type="entry name" value="Peptidase_S8/S53_dom"/>
</dbReference>
<keyword evidence="3 5" id="KW-0720">Serine protease</keyword>
<dbReference type="SUPFAM" id="SSF49785">
    <property type="entry name" value="Galactose-binding domain-like"/>
    <property type="match status" value="1"/>
</dbReference>
<organism evidence="9 10">
    <name type="scientific">Persicobacter diffluens</name>
    <dbReference type="NCBI Taxonomy" id="981"/>
    <lineage>
        <taxon>Bacteria</taxon>
        <taxon>Pseudomonadati</taxon>
        <taxon>Bacteroidota</taxon>
        <taxon>Cytophagia</taxon>
        <taxon>Cytophagales</taxon>
        <taxon>Persicobacteraceae</taxon>
        <taxon>Persicobacter</taxon>
    </lineage>
</organism>
<dbReference type="CDD" id="cd00041">
    <property type="entry name" value="CUB"/>
    <property type="match status" value="1"/>
</dbReference>
<evidence type="ECO:0000259" key="8">
    <source>
        <dbReference type="Pfam" id="PF20009"/>
    </source>
</evidence>
<dbReference type="InterPro" id="IPR013783">
    <property type="entry name" value="Ig-like_fold"/>
</dbReference>
<evidence type="ECO:0000313" key="10">
    <source>
        <dbReference type="Proteomes" id="UP001310022"/>
    </source>
</evidence>
<dbReference type="CDD" id="cd04842">
    <property type="entry name" value="Peptidases_S8_Kp43_protease"/>
    <property type="match status" value="1"/>
</dbReference>
<keyword evidence="10" id="KW-1185">Reference proteome</keyword>
<protein>
    <recommendedName>
        <fullName evidence="11">S8 family serine peptidase</fullName>
    </recommendedName>
</protein>
<accession>A0AAN5ALX3</accession>
<comment type="similarity">
    <text evidence="5">Belongs to the peptidase S8 family.</text>
</comment>
<evidence type="ECO:0000259" key="6">
    <source>
        <dbReference type="Pfam" id="PF00082"/>
    </source>
</evidence>
<dbReference type="Gene3D" id="3.40.50.200">
    <property type="entry name" value="Peptidase S8/S53 domain"/>
    <property type="match status" value="1"/>
</dbReference>
<dbReference type="InterPro" id="IPR034058">
    <property type="entry name" value="TagA/B/C/D_pept_dom"/>
</dbReference>
<evidence type="ECO:0000313" key="9">
    <source>
        <dbReference type="EMBL" id="GJM63759.1"/>
    </source>
</evidence>
<name>A0AAN5ALX3_9BACT</name>
<dbReference type="InterPro" id="IPR035914">
    <property type="entry name" value="Sperma_CUB_dom_sf"/>
</dbReference>
<dbReference type="Gene3D" id="2.60.120.290">
    <property type="entry name" value="Spermadhesin, CUB domain"/>
    <property type="match status" value="1"/>
</dbReference>
<reference evidence="9 10" key="1">
    <citation type="submission" date="2021-12" db="EMBL/GenBank/DDBJ databases">
        <title>Genome sequencing of bacteria with rrn-lacking chromosome and rrn-plasmid.</title>
        <authorList>
            <person name="Anda M."/>
            <person name="Iwasaki W."/>
        </authorList>
    </citation>
    <scope>NUCLEOTIDE SEQUENCE [LARGE SCALE GENOMIC DNA]</scope>
    <source>
        <strain evidence="9 10">NBRC 15940</strain>
    </source>
</reference>
<dbReference type="InterPro" id="IPR045474">
    <property type="entry name" value="GEVED"/>
</dbReference>
<sequence length="2165" mass="239843">MLAMLLIMGASAWGQTTFEGEQVLFNGGTIALPENAQHFFELQKKGRSGAETYYVILQFYQLPNQQMREELKNQGLVLNEYLGNNAYITAVSAVPSRSAEKRIRSVISLNEVQKLNPALLEAELPRHALAGNNKIKLELLYFSDVDRSQIQSDLQQLGAERIHFSTYFNRISCQLNISNLQKLNDFFWLKYVTPLAPMAESDDLPGNLMSGQSALKTHLGADKTLTGKGIILGIWDQDVEHHMDFNGRVTNHELEDHLFAHGNHVAGIMAGKGLVDPQAEGIAHNAKIESFNFNVGTNGLTTAEEMMAAADNLGIHITQNSYGIPHAGGFYWPYLPSDADLDLVTYVHPGLLHVYSSGNSRGTVTYGTSSKSAKNILTVGALTDMGEMSSFSSWGPVSDGRFGPHICARGTEVYSCSFYNDYEQMDGTSQATPIVSGVAAQLYELYQGKFNGSMPSAALIKGILCNTATDLGPEGPDFGYGYGDLNALRAVKAIENAQFWEQSLDQEEEQTFDIWVPKGIRQLKIMLTWSDAPAGPFSAKNLVNDLDLKVSKGSRRYLPLVLNGERPADLAVKGEDHLNNIEQVVIDVPEEGYYTLAVKGFEVAKGPQDFSVCWDFVEEGIDILAPVGGESYEAGKRMLVYWTAPQNHQEPFVIQFSEDAGLTYKTIAEVPSNVRNYAFPAPEGALGKARMRVISGKHFKSSTGDFCIMGRPVLVEGSENALSWEEVEGASSYEILKIVGDHLEVEAEIAATQYQAEDGWYSVRAINRSKGAFSQRAKAIDFRKREYASNFPFLEDFEGGDSPYIKISKSEHANATVNFDTDQQSHYLKFEGGLSGMAYDASGTAAQVWAKNAPFISMAKLKTEIPDGLESMVLSFDLKQSSSVAPNQSVFRIYVNGEAVNDVTGESYFTGREGQLTSEARMYFDLSDYLGGDMDIEFRAMCRYPSGVIAWAPQGDAVGIDNIKLYEKQAYDLTVVNLSHPKSSLRMGEGLVEMQVANVGSQAVDDYQLYYKIKENDLEGTAVEETPGQSLASFEVMEYTFDTKGDFSLEDARYMVEAGIKLANDMDQENNAISGNPFYNFGDIVPMAAHDYTQTTFVNQSVIFTDGGGRVFNYPDATHSIHTFLPADPSKKLKVSFEEITLEKDYDYLYIYDGSNVGGEPFVTMNGGAADHPELSFISSANNGGLTFRFYSDEMINEAGWIAKIEEVAPTIEFDLGVTAILHPTTSHGLTAAEHVAVLVSNFGKQKVDQYQVAYQVNDNSPVVLSVNTPLEPGDQQDFEFPEMEILNEFGKPYHIKAYTIFEEDELARNDTSRVAFQSDYEDALGFGIIYISNVSIGEINQSSGDNMYEDHSNQEVTMEYGKEYLLSVTKNDSYGEGMFWIDWNFDGVFTEEETYAFEPEGSHGMKAVITPPYDVEAGKKRLRIRVISFGLMEPVGVSFTGEVEDYTINLIGTPPMNDLAVAAIGMDRYQAPGDKMLPVTIWNKGKSRQDYELTLQINGTEVASKSIKDHEAGTQKEVKFSSYHFSEGQYEIKVSLTAQNDEVSVNNSRELEVQVMPLNTVYAYNILGGEGLAPGPVKFHLQNLQETFNVDSRRNFYVYAGTIANNNWYVSSSGGKLSTLDALSGELDLLGISEVEFRDMAYSEPTGKLYGKAYYSADIHEISMENGRSKVVGTLSNESIKTITADISGQFYGLDDLGNLYRLYEGSWTTELIGNIGIFVGTAPHPHLFWDHNEGKMYLACRDNLKTSDYYHIWQLDPETATLYDGEINEALSKSIGFAMFYDAPKARGLNELNLVKIQDHFSNGIINPSAKEVLIYPTASMNLQNVPLEFSASPGAKISYQGQEIKTGAAFDLTQNMIWEVRSMDGVNTSLWSIKVMDPLNDGADLNAYGILAKHNPLVSEDMEGVLEAGEWIIQANKEDDLSQTKVSFEAAVGAQVLMGKDTLKSEKSMIDHSRGQFMLKVVAEDGVSNHYYPVVSRQVINDAHLLKSLVIPAALNENMEEDMVAVIEGDNIYFEENLTLDDQEYVMEYVISTGAVLTQFQRIKLNGTDPILVNEESAVTIIAEDGLSQKHYFFRSKQTLTTSPPASNRINCYPNPANEQLNVIHQEAGTIMIMELSGRVVLKQKLERGESKLNVSALETGLYIVHFRGTNGEYWSTEQLIR</sequence>
<dbReference type="Gene3D" id="2.60.40.10">
    <property type="entry name" value="Immunoglobulins"/>
    <property type="match status" value="1"/>
</dbReference>
<evidence type="ECO:0008006" key="11">
    <source>
        <dbReference type="Google" id="ProtNLM"/>
    </source>
</evidence>
<dbReference type="NCBIfam" id="TIGR04183">
    <property type="entry name" value="Por_Secre_tail"/>
    <property type="match status" value="1"/>
</dbReference>
<comment type="caution">
    <text evidence="9">The sequence shown here is derived from an EMBL/GenBank/DDBJ whole genome shotgun (WGS) entry which is preliminary data.</text>
</comment>
<evidence type="ECO:0000259" key="7">
    <source>
        <dbReference type="Pfam" id="PF18962"/>
    </source>
</evidence>
<dbReference type="GO" id="GO:0006508">
    <property type="term" value="P:proteolysis"/>
    <property type="evidence" value="ECO:0007669"/>
    <property type="project" value="UniProtKB-KW"/>
</dbReference>
<feature type="domain" description="GEVED" evidence="8">
    <location>
        <begin position="1380"/>
        <end position="1450"/>
    </location>
</feature>
<evidence type="ECO:0000256" key="5">
    <source>
        <dbReference type="PROSITE-ProRule" id="PRU01240"/>
    </source>
</evidence>
<evidence type="ECO:0000256" key="3">
    <source>
        <dbReference type="ARBA" id="ARBA00022825"/>
    </source>
</evidence>
<dbReference type="Gene3D" id="2.60.120.380">
    <property type="match status" value="1"/>
</dbReference>
<dbReference type="Pfam" id="PF20009">
    <property type="entry name" value="GEVED"/>
    <property type="match status" value="1"/>
</dbReference>
<feature type="domain" description="Peptidase S8/S53" evidence="6">
    <location>
        <begin position="227"/>
        <end position="483"/>
    </location>
</feature>
<dbReference type="InterPro" id="IPR000859">
    <property type="entry name" value="CUB_dom"/>
</dbReference>
<feature type="active site" description="Charge relay system" evidence="5">
    <location>
        <position position="261"/>
    </location>
</feature>
<dbReference type="Pfam" id="PF18962">
    <property type="entry name" value="Por_Secre_tail"/>
    <property type="match status" value="1"/>
</dbReference>
<evidence type="ECO:0000256" key="1">
    <source>
        <dbReference type="ARBA" id="ARBA00022670"/>
    </source>
</evidence>